<dbReference type="RefSeq" id="WP_085073424.1">
    <property type="nucleotide sequence ID" value="NZ_BLKU01000003.1"/>
</dbReference>
<dbReference type="EMBL" id="CP065047">
    <property type="protein sequence ID" value="QPI39504.1"/>
    <property type="molecule type" value="Genomic_DNA"/>
</dbReference>
<dbReference type="EMBL" id="BLKU01000003">
    <property type="protein sequence ID" value="GFG64104.1"/>
    <property type="molecule type" value="Genomic_DNA"/>
</dbReference>
<evidence type="ECO:0000313" key="5">
    <source>
        <dbReference type="Proteomes" id="UP000663583"/>
    </source>
</evidence>
<dbReference type="Proteomes" id="UP000465306">
    <property type="component" value="Unassembled WGS sequence"/>
</dbReference>
<gene>
    <name evidence="3" type="ORF">I2456_08660</name>
    <name evidence="2" type="ORF">MKUB_15940</name>
</gene>
<proteinExistence type="predicted"/>
<evidence type="ECO:0000313" key="4">
    <source>
        <dbReference type="Proteomes" id="UP000465306"/>
    </source>
</evidence>
<evidence type="ECO:0000313" key="2">
    <source>
        <dbReference type="EMBL" id="GFG64104.1"/>
    </source>
</evidence>
<feature type="transmembrane region" description="Helical" evidence="1">
    <location>
        <begin position="56"/>
        <end position="78"/>
    </location>
</feature>
<keyword evidence="1" id="KW-0472">Membrane</keyword>
<organism evidence="3 5">
    <name type="scientific">Mycobacterium kubicae</name>
    <dbReference type="NCBI Taxonomy" id="120959"/>
    <lineage>
        <taxon>Bacteria</taxon>
        <taxon>Bacillati</taxon>
        <taxon>Actinomycetota</taxon>
        <taxon>Actinomycetes</taxon>
        <taxon>Mycobacteriales</taxon>
        <taxon>Mycobacteriaceae</taxon>
        <taxon>Mycobacterium</taxon>
        <taxon>Mycobacterium simiae complex</taxon>
    </lineage>
</organism>
<feature type="transmembrane region" description="Helical" evidence="1">
    <location>
        <begin position="339"/>
        <end position="358"/>
    </location>
</feature>
<reference evidence="2" key="2">
    <citation type="submission" date="2020-02" db="EMBL/GenBank/DDBJ databases">
        <authorList>
            <person name="Matsumoto Y."/>
            <person name="Kinjo T."/>
            <person name="Motooka D."/>
            <person name="Nabeya D."/>
            <person name="Jung N."/>
            <person name="Uechi K."/>
            <person name="Horii T."/>
            <person name="Iida T."/>
            <person name="Fujita J."/>
            <person name="Nakamura S."/>
        </authorList>
    </citation>
    <scope>NUCLEOTIDE SEQUENCE</scope>
    <source>
        <strain evidence="2">JCM 13573</strain>
    </source>
</reference>
<dbReference type="Proteomes" id="UP000663583">
    <property type="component" value="Chromosome"/>
</dbReference>
<dbReference type="AlphaFoldDB" id="A0AAX1JD75"/>
<keyword evidence="1" id="KW-1133">Transmembrane helix</keyword>
<keyword evidence="4" id="KW-1185">Reference proteome</keyword>
<evidence type="ECO:0008006" key="6">
    <source>
        <dbReference type="Google" id="ProtNLM"/>
    </source>
</evidence>
<name>A0AAX1JD75_9MYCO</name>
<feature type="transmembrane region" description="Helical" evidence="1">
    <location>
        <begin position="6"/>
        <end position="26"/>
    </location>
</feature>
<evidence type="ECO:0000313" key="3">
    <source>
        <dbReference type="EMBL" id="QPI39504.1"/>
    </source>
</evidence>
<reference evidence="2 4" key="1">
    <citation type="journal article" date="2019" name="Emerg. Microbes Infect.">
        <title>Comprehensive subspecies identification of 175 nontuberculous mycobacteria species based on 7547 genomic profiles.</title>
        <authorList>
            <person name="Matsumoto Y."/>
            <person name="Kinjo T."/>
            <person name="Motooka D."/>
            <person name="Nabeya D."/>
            <person name="Jung N."/>
            <person name="Uechi K."/>
            <person name="Horii T."/>
            <person name="Iida T."/>
            <person name="Fujita J."/>
            <person name="Nakamura S."/>
        </authorList>
    </citation>
    <scope>NUCLEOTIDE SEQUENCE [LARGE SCALE GENOMIC DNA]</scope>
    <source>
        <strain evidence="2 4">JCM 13573</strain>
    </source>
</reference>
<dbReference type="KEGG" id="mku:I2456_08660"/>
<protein>
    <recommendedName>
        <fullName evidence="6">ABC transporter</fullName>
    </recommendedName>
</protein>
<keyword evidence="1" id="KW-0812">Transmembrane</keyword>
<evidence type="ECO:0000256" key="1">
    <source>
        <dbReference type="SAM" id="Phobius"/>
    </source>
</evidence>
<sequence>MELKWWPVVYVGLLCLAGVVAAAALVPMARLRRVLRPLAHVNRLTRLPEYARVYRLYLLSVLVTGGLLAATFLTALTASARPTGLASSQQAFDAAHPEDTMLCVGQPVSDPSTADFLRYYADSAQRSQPQDTRRIGLTSSTLRVIPVTRDHSFVADRLGSLSRLAGIKQSLDTRKPVPDADRALLTSGSEEFSRPVNYVDYAPSVADVLALCMTGFPSYQAETGHRRQLIYFGHSTFRDPADRRPSLFTSESLQRLAVQQGVQVNVVVRSDIAASSTEDTDALRATAQACGGRFFLYNPAGTSDSTLSHHLDEIEANAPGAQLPGGKVITSQSADSPEILLIASVVVAALLSISLAVLRR</sequence>
<reference evidence="3" key="3">
    <citation type="submission" date="2020-11" db="EMBL/GenBank/DDBJ databases">
        <title>Intraspecies plasmid and genomic variation of Mycobacterium kubicae revealed by the complete genome sequences of two clinical isolates.</title>
        <authorList>
            <person name="Hendrix J.R."/>
            <person name="Epperson L.E."/>
            <person name="Honda J.R."/>
            <person name="Strong M."/>
        </authorList>
    </citation>
    <scope>NUCLEOTIDE SEQUENCE</scope>
    <source>
        <strain evidence="3">JCM 13573</strain>
    </source>
</reference>
<accession>A0AAX1JD75</accession>